<comment type="caution">
    <text evidence="4">The sequence shown here is derived from an EMBL/GenBank/DDBJ whole genome shotgun (WGS) entry which is preliminary data.</text>
</comment>
<accession>A0A6I3MH34</accession>
<keyword evidence="5" id="KW-1185">Reference proteome</keyword>
<evidence type="ECO:0000313" key="5">
    <source>
        <dbReference type="Proteomes" id="UP000433071"/>
    </source>
</evidence>
<gene>
    <name evidence="4" type="ORF">GJ743_14675</name>
</gene>
<feature type="domain" description="VanZ-like" evidence="3">
    <location>
        <begin position="75"/>
        <end position="195"/>
    </location>
</feature>
<feature type="region of interest" description="Disordered" evidence="1">
    <location>
        <begin position="32"/>
        <end position="53"/>
    </location>
</feature>
<reference evidence="4 5" key="1">
    <citation type="submission" date="2019-11" db="EMBL/GenBank/DDBJ databases">
        <title>Agromyces kandeliae sp. nov., isolated from mangrove soil.</title>
        <authorList>
            <person name="Wang R."/>
        </authorList>
    </citation>
    <scope>NUCLEOTIDE SEQUENCE [LARGE SCALE GENOMIC DNA]</scope>
    <source>
        <strain evidence="4 5">JCM 11433</strain>
    </source>
</reference>
<evidence type="ECO:0000256" key="1">
    <source>
        <dbReference type="SAM" id="MobiDB-lite"/>
    </source>
</evidence>
<feature type="transmembrane region" description="Helical" evidence="2">
    <location>
        <begin position="66"/>
        <end position="87"/>
    </location>
</feature>
<dbReference type="Proteomes" id="UP000433071">
    <property type="component" value="Unassembled WGS sequence"/>
</dbReference>
<evidence type="ECO:0000313" key="4">
    <source>
        <dbReference type="EMBL" id="MTH69613.1"/>
    </source>
</evidence>
<keyword evidence="2" id="KW-1133">Transmembrane helix</keyword>
<feature type="transmembrane region" description="Helical" evidence="2">
    <location>
        <begin position="118"/>
        <end position="139"/>
    </location>
</feature>
<evidence type="ECO:0000256" key="2">
    <source>
        <dbReference type="SAM" id="Phobius"/>
    </source>
</evidence>
<keyword evidence="2" id="KW-0472">Membrane</keyword>
<feature type="compositionally biased region" description="Polar residues" evidence="1">
    <location>
        <begin position="41"/>
        <end position="53"/>
    </location>
</feature>
<dbReference type="Pfam" id="PF04892">
    <property type="entry name" value="VanZ"/>
    <property type="match status" value="1"/>
</dbReference>
<feature type="transmembrane region" description="Helical" evidence="2">
    <location>
        <begin position="146"/>
        <end position="164"/>
    </location>
</feature>
<keyword evidence="2" id="KW-0812">Transmembrane</keyword>
<evidence type="ECO:0000259" key="3">
    <source>
        <dbReference type="Pfam" id="PF04892"/>
    </source>
</evidence>
<dbReference type="OrthoDB" id="3787741at2"/>
<dbReference type="AlphaFoldDB" id="A0A6I3MH34"/>
<dbReference type="InterPro" id="IPR006976">
    <property type="entry name" value="VanZ-like"/>
</dbReference>
<protein>
    <recommendedName>
        <fullName evidence="3">VanZ-like domain-containing protein</fullName>
    </recommendedName>
</protein>
<proteinExistence type="predicted"/>
<name>A0A6I3MH34_9MICO</name>
<feature type="transmembrane region" description="Helical" evidence="2">
    <location>
        <begin position="179"/>
        <end position="197"/>
    </location>
</feature>
<sequence length="207" mass="22040">MRSFEHMFESVASGRTARGHVAATSPGYAVAMSRTPPADHPSQTAMAPTRTATGGPSPRALAWRRLVLIILGIAYGIGLWTVLFWPVHVDGEGGLIRVDGIIDFLAQMGMPAGIRYPLVQSGLNAVLFLPFGALWAGWFRRQRLHLVISATLLASAASLAAEIAQGRYLPERTFDLRDVVANGIGAGIGALIVVLAARRPPAPDPRA</sequence>
<dbReference type="EMBL" id="WMLB01000033">
    <property type="protein sequence ID" value="MTH69613.1"/>
    <property type="molecule type" value="Genomic_DNA"/>
</dbReference>
<organism evidence="4 5">
    <name type="scientific">Agromyces bracchium</name>
    <dbReference type="NCBI Taxonomy" id="88376"/>
    <lineage>
        <taxon>Bacteria</taxon>
        <taxon>Bacillati</taxon>
        <taxon>Actinomycetota</taxon>
        <taxon>Actinomycetes</taxon>
        <taxon>Micrococcales</taxon>
        <taxon>Microbacteriaceae</taxon>
        <taxon>Agromyces</taxon>
    </lineage>
</organism>